<reference evidence="2 3" key="1">
    <citation type="submission" date="2024-10" db="EMBL/GenBank/DDBJ databases">
        <authorList>
            <person name="Ratan Roy A."/>
            <person name="Morales Sandoval P.H."/>
            <person name="De Los Santos Villalobos S."/>
            <person name="Chakraborty S."/>
            <person name="Mukherjee J."/>
        </authorList>
    </citation>
    <scope>NUCLEOTIDE SEQUENCE [LARGE SCALE GENOMIC DNA]</scope>
    <source>
        <strain evidence="2 3">S1</strain>
    </source>
</reference>
<proteinExistence type="predicted"/>
<gene>
    <name evidence="2" type="ORF">ACFVKH_13085</name>
</gene>
<protein>
    <submittedName>
        <fullName evidence="2">DUF2294 domain-containing protein</fullName>
    </submittedName>
</protein>
<name>A0ABW6IGB3_9CYAN</name>
<evidence type="ECO:0000259" key="1">
    <source>
        <dbReference type="Pfam" id="PF10057"/>
    </source>
</evidence>
<sequence>MAEIKEAPQTAQQLEQSLSRAIESLYISKLGQQPSQITCQFFEAKLAIVLEESLTHLEQLLIGAEQNKTAQRMRATLNRSLQNRISRLLEEMAGVAVIDFLSSTTFATRRTGIIVVFQDAPAVNNPYVIPKYKSLKSTKD</sequence>
<feature type="domain" description="Na+-translocating membrane potential-generating system MpsC" evidence="1">
    <location>
        <begin position="11"/>
        <end position="118"/>
    </location>
</feature>
<dbReference type="Pfam" id="PF10057">
    <property type="entry name" value="MpsC"/>
    <property type="match status" value="1"/>
</dbReference>
<dbReference type="Proteomes" id="UP001600165">
    <property type="component" value="Unassembled WGS sequence"/>
</dbReference>
<dbReference type="InterPro" id="IPR018745">
    <property type="entry name" value="MpsC"/>
</dbReference>
<evidence type="ECO:0000313" key="2">
    <source>
        <dbReference type="EMBL" id="MFE4107223.1"/>
    </source>
</evidence>
<dbReference type="EMBL" id="JBHZOL010000082">
    <property type="protein sequence ID" value="MFE4107223.1"/>
    <property type="molecule type" value="Genomic_DNA"/>
</dbReference>
<dbReference type="RefSeq" id="WP_377965732.1">
    <property type="nucleotide sequence ID" value="NZ_JBHZOL010000082.1"/>
</dbReference>
<keyword evidence="3" id="KW-1185">Reference proteome</keyword>
<organism evidence="2 3">
    <name type="scientific">Almyronema epifaneia S1</name>
    <dbReference type="NCBI Taxonomy" id="2991925"/>
    <lineage>
        <taxon>Bacteria</taxon>
        <taxon>Bacillati</taxon>
        <taxon>Cyanobacteriota</taxon>
        <taxon>Cyanophyceae</taxon>
        <taxon>Nodosilineales</taxon>
        <taxon>Nodosilineaceae</taxon>
        <taxon>Almyronema</taxon>
        <taxon>Almyronema epifaneia</taxon>
    </lineage>
</organism>
<accession>A0ABW6IGB3</accession>
<evidence type="ECO:0000313" key="3">
    <source>
        <dbReference type="Proteomes" id="UP001600165"/>
    </source>
</evidence>
<comment type="caution">
    <text evidence="2">The sequence shown here is derived from an EMBL/GenBank/DDBJ whole genome shotgun (WGS) entry which is preliminary data.</text>
</comment>